<evidence type="ECO:0000313" key="3">
    <source>
        <dbReference type="Proteomes" id="UP001461498"/>
    </source>
</evidence>
<sequence length="121" mass="13969">MVGTIFCTVLWFAVLDDLEYFTVYYIWPIDAMFSIAILVLRIIQHGYRIQKRMTFESIDIGLDLAGFIGSVIAAIFAYREFHSKRVSAALWKFSILTATVHLLDFWLLVDYSEEKRVCCAG</sequence>
<keyword evidence="3" id="KW-1185">Reference proteome</keyword>
<feature type="transmembrane region" description="Helical" evidence="1">
    <location>
        <begin position="60"/>
        <end position="78"/>
    </location>
</feature>
<protein>
    <submittedName>
        <fullName evidence="2">Uncharacterized protein</fullName>
    </submittedName>
</protein>
<dbReference type="AlphaFoldDB" id="A0AAW1CW61"/>
<gene>
    <name evidence="2" type="ORF">O3M35_002029</name>
</gene>
<organism evidence="2 3">
    <name type="scientific">Rhynocoris fuscipes</name>
    <dbReference type="NCBI Taxonomy" id="488301"/>
    <lineage>
        <taxon>Eukaryota</taxon>
        <taxon>Metazoa</taxon>
        <taxon>Ecdysozoa</taxon>
        <taxon>Arthropoda</taxon>
        <taxon>Hexapoda</taxon>
        <taxon>Insecta</taxon>
        <taxon>Pterygota</taxon>
        <taxon>Neoptera</taxon>
        <taxon>Paraneoptera</taxon>
        <taxon>Hemiptera</taxon>
        <taxon>Heteroptera</taxon>
        <taxon>Panheteroptera</taxon>
        <taxon>Cimicomorpha</taxon>
        <taxon>Reduviidae</taxon>
        <taxon>Harpactorinae</taxon>
        <taxon>Harpactorini</taxon>
        <taxon>Rhynocoris</taxon>
    </lineage>
</organism>
<feature type="transmembrane region" description="Helical" evidence="1">
    <location>
        <begin position="90"/>
        <end position="109"/>
    </location>
</feature>
<keyword evidence="1" id="KW-0472">Membrane</keyword>
<name>A0AAW1CW61_9HEMI</name>
<reference evidence="2 3" key="1">
    <citation type="submission" date="2022-12" db="EMBL/GenBank/DDBJ databases">
        <title>Chromosome-level genome assembly of true bugs.</title>
        <authorList>
            <person name="Ma L."/>
            <person name="Li H."/>
        </authorList>
    </citation>
    <scope>NUCLEOTIDE SEQUENCE [LARGE SCALE GENOMIC DNA]</scope>
    <source>
        <strain evidence="2">Lab_2022b</strain>
    </source>
</reference>
<feature type="transmembrane region" description="Helical" evidence="1">
    <location>
        <begin position="20"/>
        <end position="40"/>
    </location>
</feature>
<dbReference type="Proteomes" id="UP001461498">
    <property type="component" value="Unassembled WGS sequence"/>
</dbReference>
<evidence type="ECO:0000256" key="1">
    <source>
        <dbReference type="SAM" id="Phobius"/>
    </source>
</evidence>
<accession>A0AAW1CW61</accession>
<proteinExistence type="predicted"/>
<dbReference type="EMBL" id="JAPXFL010000010">
    <property type="protein sequence ID" value="KAK9500847.1"/>
    <property type="molecule type" value="Genomic_DNA"/>
</dbReference>
<keyword evidence="1" id="KW-0812">Transmembrane</keyword>
<comment type="caution">
    <text evidence="2">The sequence shown here is derived from an EMBL/GenBank/DDBJ whole genome shotgun (WGS) entry which is preliminary data.</text>
</comment>
<keyword evidence="1" id="KW-1133">Transmembrane helix</keyword>
<evidence type="ECO:0000313" key="2">
    <source>
        <dbReference type="EMBL" id="KAK9500847.1"/>
    </source>
</evidence>